<dbReference type="OrthoDB" id="9802326at2"/>
<dbReference type="InterPro" id="IPR045864">
    <property type="entry name" value="aa-tRNA-synth_II/BPL/LPL"/>
</dbReference>
<dbReference type="PRINTS" id="PR00982">
    <property type="entry name" value="TRNASYNTHLYS"/>
</dbReference>
<dbReference type="GO" id="GO:0006430">
    <property type="term" value="P:lysyl-tRNA aminoacylation"/>
    <property type="evidence" value="ECO:0007669"/>
    <property type="project" value="InterPro"/>
</dbReference>
<keyword evidence="5" id="KW-0648">Protein biosynthesis</keyword>
<dbReference type="GO" id="GO:0003746">
    <property type="term" value="F:translation elongation factor activity"/>
    <property type="evidence" value="ECO:0007669"/>
    <property type="project" value="UniProtKB-KW"/>
</dbReference>
<dbReference type="PANTHER" id="PTHR42918">
    <property type="entry name" value="LYSYL-TRNA SYNTHETASE"/>
    <property type="match status" value="1"/>
</dbReference>
<dbReference type="GO" id="GO:0000049">
    <property type="term" value="F:tRNA binding"/>
    <property type="evidence" value="ECO:0007669"/>
    <property type="project" value="TreeGrafter"/>
</dbReference>
<sequence>MVVEIIKKCSSIKKEIRNFFDSRGFLEVETPLLSPHLIPESSIENFKTDLISPYKGNSPLFLTPSPEIWMKQLLARGSGDIYQICKSFRNSEQISAIHNPEFTMLEWYKTGITSDANIKICEDLIDSISLSETPQKCRPPFRVMTMEEAFRELGGFSLEENLDSESLLGLLSDHNIPGSSNDSWEVLFHKLFLTLIEPELPTEKPLVLKNYPSRLSTLAADVTGTPWSDRWELYINGIEIANCYTEETDLKKMQNYYQNETSIKAAEAVIPVVSSEKWLAGMAGFPSCSGSAIGVDRLLAALLGMKGIQGVILFPLDDILL</sequence>
<evidence type="ECO:0000256" key="1">
    <source>
        <dbReference type="ARBA" id="ARBA00022598"/>
    </source>
</evidence>
<reference evidence="5 6" key="1">
    <citation type="submission" date="2019-02" db="EMBL/GenBank/DDBJ databases">
        <title>Complete Genome Sequence and Methylome Analysis of free living Spirochaetas.</title>
        <authorList>
            <person name="Fomenkov A."/>
            <person name="Dubinina G."/>
            <person name="Leshcheva N."/>
            <person name="Mikheeva N."/>
            <person name="Grabovich M."/>
            <person name="Vincze T."/>
            <person name="Roberts R.J."/>
        </authorList>
    </citation>
    <scope>NUCLEOTIDE SEQUENCE [LARGE SCALE GENOMIC DNA]</scope>
    <source>
        <strain evidence="5 6">K2</strain>
    </source>
</reference>
<evidence type="ECO:0000256" key="3">
    <source>
        <dbReference type="ARBA" id="ARBA00022840"/>
    </source>
</evidence>
<evidence type="ECO:0000313" key="6">
    <source>
        <dbReference type="Proteomes" id="UP000324209"/>
    </source>
</evidence>
<dbReference type="KEGG" id="ock:EXM22_03700"/>
<keyword evidence="3" id="KW-0067">ATP-binding</keyword>
<dbReference type="SUPFAM" id="SSF55681">
    <property type="entry name" value="Class II aaRS and biotin synthetases"/>
    <property type="match status" value="1"/>
</dbReference>
<keyword evidence="2" id="KW-0547">Nucleotide-binding</keyword>
<keyword evidence="5" id="KW-0251">Elongation factor</keyword>
<dbReference type="InterPro" id="IPR006195">
    <property type="entry name" value="aa-tRNA-synth_II"/>
</dbReference>
<proteinExistence type="predicted"/>
<evidence type="ECO:0000313" key="5">
    <source>
        <dbReference type="EMBL" id="QEN07134.1"/>
    </source>
</evidence>
<dbReference type="InterPro" id="IPR018149">
    <property type="entry name" value="Lys-tRNA-synth_II_C"/>
</dbReference>
<accession>A0A5C1QKL2</accession>
<dbReference type="PANTHER" id="PTHR42918:SF6">
    <property type="entry name" value="ELONGATION FACTOR P--(R)-BETA-LYSINE LIGASE"/>
    <property type="match status" value="1"/>
</dbReference>
<protein>
    <submittedName>
        <fullName evidence="5">Elongation factor P--(R)-beta-lysine ligase</fullName>
    </submittedName>
</protein>
<dbReference type="EMBL" id="CP036150">
    <property type="protein sequence ID" value="QEN07134.1"/>
    <property type="molecule type" value="Genomic_DNA"/>
</dbReference>
<keyword evidence="1 5" id="KW-0436">Ligase</keyword>
<dbReference type="GO" id="GO:0005829">
    <property type="term" value="C:cytosol"/>
    <property type="evidence" value="ECO:0007669"/>
    <property type="project" value="TreeGrafter"/>
</dbReference>
<dbReference type="Pfam" id="PF00152">
    <property type="entry name" value="tRNA-synt_2"/>
    <property type="match status" value="1"/>
</dbReference>
<organism evidence="5 6">
    <name type="scientific">Oceanispirochaeta crateris</name>
    <dbReference type="NCBI Taxonomy" id="2518645"/>
    <lineage>
        <taxon>Bacteria</taxon>
        <taxon>Pseudomonadati</taxon>
        <taxon>Spirochaetota</taxon>
        <taxon>Spirochaetia</taxon>
        <taxon>Spirochaetales</taxon>
        <taxon>Spirochaetaceae</taxon>
        <taxon>Oceanispirochaeta</taxon>
    </lineage>
</organism>
<gene>
    <name evidence="5" type="ORF">EXM22_03700</name>
</gene>
<keyword evidence="6" id="KW-1185">Reference proteome</keyword>
<dbReference type="InterPro" id="IPR004364">
    <property type="entry name" value="Aa-tRNA-synt_II"/>
</dbReference>
<dbReference type="Gene3D" id="3.30.930.10">
    <property type="entry name" value="Bira Bifunctional Protein, Domain 2"/>
    <property type="match status" value="1"/>
</dbReference>
<name>A0A5C1QKL2_9SPIO</name>
<evidence type="ECO:0000256" key="2">
    <source>
        <dbReference type="ARBA" id="ARBA00022741"/>
    </source>
</evidence>
<dbReference type="GO" id="GO:0005524">
    <property type="term" value="F:ATP binding"/>
    <property type="evidence" value="ECO:0007669"/>
    <property type="project" value="UniProtKB-KW"/>
</dbReference>
<feature type="domain" description="Aminoacyl-transfer RNA synthetases class-II family profile" evidence="4">
    <location>
        <begin position="10"/>
        <end position="315"/>
    </location>
</feature>
<dbReference type="Proteomes" id="UP000324209">
    <property type="component" value="Chromosome"/>
</dbReference>
<dbReference type="GO" id="GO:0004824">
    <property type="term" value="F:lysine-tRNA ligase activity"/>
    <property type="evidence" value="ECO:0007669"/>
    <property type="project" value="InterPro"/>
</dbReference>
<dbReference type="AlphaFoldDB" id="A0A5C1QKL2"/>
<dbReference type="RefSeq" id="WP_149485216.1">
    <property type="nucleotide sequence ID" value="NZ_CP036150.1"/>
</dbReference>
<dbReference type="PROSITE" id="PS50862">
    <property type="entry name" value="AA_TRNA_LIGASE_II"/>
    <property type="match status" value="1"/>
</dbReference>
<evidence type="ECO:0000259" key="4">
    <source>
        <dbReference type="PROSITE" id="PS50862"/>
    </source>
</evidence>